<comment type="caution">
    <text evidence="2">The sequence shown here is derived from an EMBL/GenBank/DDBJ whole genome shotgun (WGS) entry which is preliminary data.</text>
</comment>
<dbReference type="OrthoDB" id="9798430at2"/>
<protein>
    <recommendedName>
        <fullName evidence="1">VOC domain-containing protein</fullName>
    </recommendedName>
</protein>
<dbReference type="AlphaFoldDB" id="A0A2T0YGQ6"/>
<dbReference type="PROSITE" id="PS51819">
    <property type="entry name" value="VOC"/>
    <property type="match status" value="1"/>
</dbReference>
<dbReference type="InterPro" id="IPR004360">
    <property type="entry name" value="Glyas_Fos-R_dOase_dom"/>
</dbReference>
<dbReference type="SUPFAM" id="SSF54593">
    <property type="entry name" value="Glyoxalase/Bleomycin resistance protein/Dihydroxybiphenyl dioxygenase"/>
    <property type="match status" value="1"/>
</dbReference>
<accession>A0A2T0YGQ6</accession>
<dbReference type="Gene3D" id="3.10.180.10">
    <property type="entry name" value="2,3-Dihydroxybiphenyl 1,2-Dioxygenase, domain 1"/>
    <property type="match status" value="1"/>
</dbReference>
<reference evidence="2 3" key="1">
    <citation type="submission" date="2018-03" db="EMBL/GenBank/DDBJ databases">
        <title>Comparative analysis of microorganisms from saline springs in Andes Mountain Range, Colombia.</title>
        <authorList>
            <person name="Rubin E."/>
        </authorList>
    </citation>
    <scope>NUCLEOTIDE SEQUENCE [LARGE SCALE GENOMIC DNA]</scope>
    <source>
        <strain evidence="2 3">CG 35</strain>
    </source>
</reference>
<name>A0A2T0YGQ6_9MICC</name>
<evidence type="ECO:0000313" key="3">
    <source>
        <dbReference type="Proteomes" id="UP000238217"/>
    </source>
</evidence>
<sequence>MEQRISLITLAVADLRATRRFYVDGLGWAPSVEAPGVLMLRAGEHLLLSLWDRGEFEAEVAPIMTGPGVAPLTLAHNVTTDQQVDEVLDQARDAGATAVQPTERREWGGYSRYFADPDGFRWETACAPGEVNDIVLP</sequence>
<dbReference type="EMBL" id="PVTY01000012">
    <property type="protein sequence ID" value="PRZ14201.1"/>
    <property type="molecule type" value="Genomic_DNA"/>
</dbReference>
<feature type="domain" description="VOC" evidence="1">
    <location>
        <begin position="4"/>
        <end position="127"/>
    </location>
</feature>
<dbReference type="PANTHER" id="PTHR36503:SF1">
    <property type="entry name" value="BLR2520 PROTEIN"/>
    <property type="match status" value="1"/>
</dbReference>
<organism evidence="2 3">
    <name type="scientific">Nesterenkonia sandarakina</name>
    <dbReference type="NCBI Taxonomy" id="272918"/>
    <lineage>
        <taxon>Bacteria</taxon>
        <taxon>Bacillati</taxon>
        <taxon>Actinomycetota</taxon>
        <taxon>Actinomycetes</taxon>
        <taxon>Micrococcales</taxon>
        <taxon>Micrococcaceae</taxon>
        <taxon>Nesterenkonia</taxon>
    </lineage>
</organism>
<dbReference type="InterPro" id="IPR037523">
    <property type="entry name" value="VOC_core"/>
</dbReference>
<dbReference type="Pfam" id="PF00903">
    <property type="entry name" value="Glyoxalase"/>
    <property type="match status" value="1"/>
</dbReference>
<evidence type="ECO:0000259" key="1">
    <source>
        <dbReference type="PROSITE" id="PS51819"/>
    </source>
</evidence>
<dbReference type="RefSeq" id="WP_106123458.1">
    <property type="nucleotide sequence ID" value="NZ_PVTY01000012.1"/>
</dbReference>
<proteinExistence type="predicted"/>
<dbReference type="Proteomes" id="UP000238217">
    <property type="component" value="Unassembled WGS sequence"/>
</dbReference>
<evidence type="ECO:0000313" key="2">
    <source>
        <dbReference type="EMBL" id="PRZ14201.1"/>
    </source>
</evidence>
<dbReference type="InterPro" id="IPR029068">
    <property type="entry name" value="Glyas_Bleomycin-R_OHBP_Dase"/>
</dbReference>
<gene>
    <name evidence="2" type="ORF">BCL67_11264</name>
</gene>
<dbReference type="PANTHER" id="PTHR36503">
    <property type="entry name" value="BLR2520 PROTEIN"/>
    <property type="match status" value="1"/>
</dbReference>
<keyword evidence="3" id="KW-1185">Reference proteome</keyword>